<proteinExistence type="predicted"/>
<evidence type="ECO:0000313" key="2">
    <source>
        <dbReference type="Proteomes" id="UP001497472"/>
    </source>
</evidence>
<comment type="caution">
    <text evidence="1">The sequence shown here is derived from an EMBL/GenBank/DDBJ whole genome shotgun (WGS) entry which is preliminary data.</text>
</comment>
<evidence type="ECO:0000313" key="1">
    <source>
        <dbReference type="EMBL" id="CAK1542719.1"/>
    </source>
</evidence>
<gene>
    <name evidence="1" type="ORF">LNINA_LOCUS2581</name>
</gene>
<dbReference type="AlphaFoldDB" id="A0AAV1J2U1"/>
<dbReference type="EMBL" id="CAVLEF010000003">
    <property type="protein sequence ID" value="CAK1542719.1"/>
    <property type="molecule type" value="Genomic_DNA"/>
</dbReference>
<reference evidence="1 2" key="1">
    <citation type="submission" date="2023-11" db="EMBL/GenBank/DDBJ databases">
        <authorList>
            <person name="Okamura Y."/>
        </authorList>
    </citation>
    <scope>NUCLEOTIDE SEQUENCE [LARGE SCALE GENOMIC DNA]</scope>
</reference>
<name>A0AAV1J2U1_9NEOP</name>
<accession>A0AAV1J2U1</accession>
<dbReference type="Proteomes" id="UP001497472">
    <property type="component" value="Unassembled WGS sequence"/>
</dbReference>
<keyword evidence="2" id="KW-1185">Reference proteome</keyword>
<organism evidence="1 2">
    <name type="scientific">Leptosia nina</name>
    <dbReference type="NCBI Taxonomy" id="320188"/>
    <lineage>
        <taxon>Eukaryota</taxon>
        <taxon>Metazoa</taxon>
        <taxon>Ecdysozoa</taxon>
        <taxon>Arthropoda</taxon>
        <taxon>Hexapoda</taxon>
        <taxon>Insecta</taxon>
        <taxon>Pterygota</taxon>
        <taxon>Neoptera</taxon>
        <taxon>Endopterygota</taxon>
        <taxon>Lepidoptera</taxon>
        <taxon>Glossata</taxon>
        <taxon>Ditrysia</taxon>
        <taxon>Papilionoidea</taxon>
        <taxon>Pieridae</taxon>
        <taxon>Pierinae</taxon>
        <taxon>Leptosia</taxon>
    </lineage>
</organism>
<protein>
    <submittedName>
        <fullName evidence="1">Uncharacterized protein</fullName>
    </submittedName>
</protein>
<sequence>MWGPLDPIALQIKRKGSDKWRDKTRGAVWGKNLLNVADPTKVGAILRGALNLSNNGIINMGWYTTGSLTRATIFAENYEYFNSMFGL</sequence>